<feature type="coiled-coil region" evidence="1">
    <location>
        <begin position="188"/>
        <end position="285"/>
    </location>
</feature>
<dbReference type="AlphaFoldDB" id="A0A6J1FD80"/>
<dbReference type="KEGG" id="cmos:111444320"/>
<protein>
    <submittedName>
        <fullName evidence="5">Polyamine-modulated factor 1-binding protein 1</fullName>
    </submittedName>
</protein>
<evidence type="ECO:0000256" key="2">
    <source>
        <dbReference type="SAM" id="MobiDB-lite"/>
    </source>
</evidence>
<gene>
    <name evidence="5" type="primary">LOC111444320</name>
</gene>
<evidence type="ECO:0000313" key="4">
    <source>
        <dbReference type="Proteomes" id="UP000504609"/>
    </source>
</evidence>
<keyword evidence="1" id="KW-0175">Coiled coil</keyword>
<evidence type="ECO:0000313" key="5">
    <source>
        <dbReference type="RefSeq" id="XP_022938144.1"/>
    </source>
</evidence>
<feature type="coiled-coil region" evidence="1">
    <location>
        <begin position="321"/>
        <end position="404"/>
    </location>
</feature>
<proteinExistence type="predicted"/>
<sequence>MAKKKPTRSGNEPKKVPDHQEENRDSEQQLLKSAVDESVEKSQLQSLKSLNERLLKETHEKRKEFGALVQAKEGLELDLKKNADEKKQVMCELSVACDGVSGLELERNVVHVYLQTQMEEMGGVICRLVESERVKNVEIGRLKGENNGLVLKVEEEREKWMKVCCERDGIKADFDGLFEETGDLRRKMVEMEKNERRALEEIEDLKVKCKKLSGEKMESEVMNGNLLKEKELVKRLLDESGRVIEDLERKVDLKTKEKVEVEKEKKALEMEIERLGKEVAELNESSFGLKQEKEENGKVISELVKRIEEAVEKESGLLMEVDGLVKELQRKEKDVEMLTQQRDSVNVNLNRVEQEALSLRRTIEIITREKAKMEEAKVEVENVVVDLQRESSKLKEAVTSLTESRSVEKARNEELLSQMGCLRKALNGVSLERDKLGLLLEDKEKRIEEAMVELEKTKTARVESMNVAKERERRIEVLVGERDRMEKSLLEAESRIDELKGKVKSAVDDSEKALALLKETCLSVCDGYEKEEGESKAFVEHLDAIKASFMNKEKMVGEMKQSLETARAEERKKKSFFTLVTAATTILAAISAAYFSKGRG</sequence>
<reference evidence="5" key="1">
    <citation type="submission" date="2025-08" db="UniProtKB">
        <authorList>
            <consortium name="RefSeq"/>
        </authorList>
    </citation>
    <scope>IDENTIFICATION</scope>
    <source>
        <tissue evidence="5">Young leaves</tissue>
    </source>
</reference>
<keyword evidence="4" id="KW-1185">Reference proteome</keyword>
<dbReference type="RefSeq" id="XP_022938144.1">
    <property type="nucleotide sequence ID" value="XM_023082376.1"/>
</dbReference>
<dbReference type="GeneID" id="111444320"/>
<keyword evidence="3" id="KW-1133">Transmembrane helix</keyword>
<accession>A0A6J1FD80</accession>
<keyword evidence="3" id="KW-0812">Transmembrane</keyword>
<evidence type="ECO:0000256" key="1">
    <source>
        <dbReference type="SAM" id="Coils"/>
    </source>
</evidence>
<organism evidence="4 5">
    <name type="scientific">Cucurbita moschata</name>
    <name type="common">Winter crookneck squash</name>
    <name type="synonym">Cucurbita pepo var. moschata</name>
    <dbReference type="NCBI Taxonomy" id="3662"/>
    <lineage>
        <taxon>Eukaryota</taxon>
        <taxon>Viridiplantae</taxon>
        <taxon>Streptophyta</taxon>
        <taxon>Embryophyta</taxon>
        <taxon>Tracheophyta</taxon>
        <taxon>Spermatophyta</taxon>
        <taxon>Magnoliopsida</taxon>
        <taxon>eudicotyledons</taxon>
        <taxon>Gunneridae</taxon>
        <taxon>Pentapetalae</taxon>
        <taxon>rosids</taxon>
        <taxon>fabids</taxon>
        <taxon>Cucurbitales</taxon>
        <taxon>Cucurbitaceae</taxon>
        <taxon>Cucurbiteae</taxon>
        <taxon>Cucurbita</taxon>
    </lineage>
</organism>
<name>A0A6J1FD80_CUCMO</name>
<feature type="region of interest" description="Disordered" evidence="2">
    <location>
        <begin position="1"/>
        <end position="38"/>
    </location>
</feature>
<evidence type="ECO:0000256" key="3">
    <source>
        <dbReference type="SAM" id="Phobius"/>
    </source>
</evidence>
<feature type="transmembrane region" description="Helical" evidence="3">
    <location>
        <begin position="576"/>
        <end position="595"/>
    </location>
</feature>
<feature type="coiled-coil region" evidence="1">
    <location>
        <begin position="433"/>
        <end position="509"/>
    </location>
</feature>
<dbReference type="Proteomes" id="UP000504609">
    <property type="component" value="Unplaced"/>
</dbReference>
<keyword evidence="3" id="KW-0472">Membrane</keyword>
<feature type="compositionally biased region" description="Basic and acidic residues" evidence="2">
    <location>
        <begin position="11"/>
        <end position="27"/>
    </location>
</feature>